<dbReference type="PROSITE" id="PS00766">
    <property type="entry name" value="THF_DHG_CYH_1"/>
    <property type="match status" value="1"/>
</dbReference>
<dbReference type="GO" id="GO:0035999">
    <property type="term" value="P:tetrahydrofolate interconversion"/>
    <property type="evidence" value="ECO:0007669"/>
    <property type="project" value="TreeGrafter"/>
</dbReference>
<dbReference type="PROSITE" id="PS00767">
    <property type="entry name" value="THF_DHG_CYH_2"/>
    <property type="match status" value="1"/>
</dbReference>
<evidence type="ECO:0000256" key="2">
    <source>
        <dbReference type="ARBA" id="ARBA00012776"/>
    </source>
</evidence>
<keyword evidence="12" id="KW-1185">Reference proteome</keyword>
<evidence type="ECO:0000313" key="11">
    <source>
        <dbReference type="EMBL" id="KAF0762148.1"/>
    </source>
</evidence>
<comment type="catalytic activity">
    <reaction evidence="7">
        <text>(6R)-5,10-methenyltetrahydrofolate + H2O = (6R)-10-formyltetrahydrofolate + H(+)</text>
        <dbReference type="Rhea" id="RHEA:23700"/>
        <dbReference type="ChEBI" id="CHEBI:15377"/>
        <dbReference type="ChEBI" id="CHEBI:15378"/>
        <dbReference type="ChEBI" id="CHEBI:57455"/>
        <dbReference type="ChEBI" id="CHEBI:195366"/>
        <dbReference type="EC" id="3.5.4.9"/>
    </reaction>
</comment>
<gene>
    <name evidence="11" type="ORF">FWK35_00009402</name>
</gene>
<dbReference type="EC" id="3.5.4.9" evidence="2"/>
<dbReference type="GO" id="GO:0004477">
    <property type="term" value="F:methenyltetrahydrofolate cyclohydrolase activity"/>
    <property type="evidence" value="ECO:0007669"/>
    <property type="project" value="UniProtKB-EC"/>
</dbReference>
<dbReference type="Pfam" id="PF02882">
    <property type="entry name" value="THF_DHG_CYH_C"/>
    <property type="match status" value="1"/>
</dbReference>
<dbReference type="SUPFAM" id="SSF51735">
    <property type="entry name" value="NAD(P)-binding Rossmann-fold domains"/>
    <property type="match status" value="1"/>
</dbReference>
<dbReference type="Gene3D" id="3.40.50.720">
    <property type="entry name" value="NAD(P)-binding Rossmann-like Domain"/>
    <property type="match status" value="1"/>
</dbReference>
<dbReference type="Proteomes" id="UP000478052">
    <property type="component" value="Unassembled WGS sequence"/>
</dbReference>
<dbReference type="PANTHER" id="PTHR48099:SF11">
    <property type="entry name" value="BIFUNCTIONAL METHYLENETETRAHYDROFOLATE DEHYDROGENASE_CYCLOHYDROLASE, MITOCHONDRIAL"/>
    <property type="match status" value="1"/>
</dbReference>
<dbReference type="InterPro" id="IPR020867">
    <property type="entry name" value="THF_DH/CycHdrlase_CS"/>
</dbReference>
<evidence type="ECO:0000256" key="5">
    <source>
        <dbReference type="ARBA" id="ARBA00023002"/>
    </source>
</evidence>
<dbReference type="FunFam" id="3.40.50.720:FF:000070">
    <property type="entry name" value="probable bifunctional methylenetetrahydrofolate dehydrogenase/cyclohydrolase 2"/>
    <property type="match status" value="1"/>
</dbReference>
<name>A0A6G0YVS1_APHCR</name>
<dbReference type="GO" id="GO:0005739">
    <property type="term" value="C:mitochondrion"/>
    <property type="evidence" value="ECO:0007669"/>
    <property type="project" value="TreeGrafter"/>
</dbReference>
<evidence type="ECO:0000259" key="9">
    <source>
        <dbReference type="Pfam" id="PF00763"/>
    </source>
</evidence>
<evidence type="ECO:0000313" key="12">
    <source>
        <dbReference type="Proteomes" id="UP000478052"/>
    </source>
</evidence>
<comment type="caution">
    <text evidence="11">The sequence shown here is derived from an EMBL/GenBank/DDBJ whole genome shotgun (WGS) entry which is preliminary data.</text>
</comment>
<evidence type="ECO:0000259" key="10">
    <source>
        <dbReference type="Pfam" id="PF02882"/>
    </source>
</evidence>
<dbReference type="EMBL" id="VUJU01002209">
    <property type="protein sequence ID" value="KAF0762148.1"/>
    <property type="molecule type" value="Genomic_DNA"/>
</dbReference>
<dbReference type="FunFam" id="3.40.50.10860:FF:000005">
    <property type="entry name" value="C-1-tetrahydrofolate synthase, cytoplasmic, putative"/>
    <property type="match status" value="1"/>
</dbReference>
<keyword evidence="6" id="KW-0511">Multifunctional enzyme</keyword>
<accession>A0A6G0YVS1</accession>
<keyword evidence="8" id="KW-0732">Signal</keyword>
<feature type="signal peptide" evidence="8">
    <location>
        <begin position="1"/>
        <end position="19"/>
    </location>
</feature>
<dbReference type="GO" id="GO:0004487">
    <property type="term" value="F:methylenetetrahydrofolate dehydrogenase (NAD+) activity"/>
    <property type="evidence" value="ECO:0007669"/>
    <property type="project" value="TreeGrafter"/>
</dbReference>
<reference evidence="11 12" key="1">
    <citation type="submission" date="2019-08" db="EMBL/GenBank/DDBJ databases">
        <title>Whole genome of Aphis craccivora.</title>
        <authorList>
            <person name="Voronova N.V."/>
            <person name="Shulinski R.S."/>
            <person name="Bandarenka Y.V."/>
            <person name="Zhorov D.G."/>
            <person name="Warner D."/>
        </authorList>
    </citation>
    <scope>NUCLEOTIDE SEQUENCE [LARGE SCALE GENOMIC DNA]</scope>
    <source>
        <strain evidence="11">180601</strain>
        <tissue evidence="11">Whole Body</tissue>
    </source>
</reference>
<evidence type="ECO:0000256" key="6">
    <source>
        <dbReference type="ARBA" id="ARBA00023268"/>
    </source>
</evidence>
<dbReference type="InterPro" id="IPR046346">
    <property type="entry name" value="Aminoacid_DH-like_N_sf"/>
</dbReference>
<evidence type="ECO:0000256" key="3">
    <source>
        <dbReference type="ARBA" id="ARBA00022563"/>
    </source>
</evidence>
<dbReference type="InterPro" id="IPR036291">
    <property type="entry name" value="NAD(P)-bd_dom_sf"/>
</dbReference>
<evidence type="ECO:0000256" key="4">
    <source>
        <dbReference type="ARBA" id="ARBA00022801"/>
    </source>
</evidence>
<feature type="domain" description="Tetrahydrofolate dehydrogenase/cyclohydrolase catalytic" evidence="9">
    <location>
        <begin position="38"/>
        <end position="153"/>
    </location>
</feature>
<dbReference type="InterPro" id="IPR000672">
    <property type="entry name" value="THF_DH/CycHdrlase"/>
</dbReference>
<organism evidence="11 12">
    <name type="scientific">Aphis craccivora</name>
    <name type="common">Cowpea aphid</name>
    <dbReference type="NCBI Taxonomy" id="307492"/>
    <lineage>
        <taxon>Eukaryota</taxon>
        <taxon>Metazoa</taxon>
        <taxon>Ecdysozoa</taxon>
        <taxon>Arthropoda</taxon>
        <taxon>Hexapoda</taxon>
        <taxon>Insecta</taxon>
        <taxon>Pterygota</taxon>
        <taxon>Neoptera</taxon>
        <taxon>Paraneoptera</taxon>
        <taxon>Hemiptera</taxon>
        <taxon>Sternorrhyncha</taxon>
        <taxon>Aphidomorpha</taxon>
        <taxon>Aphidoidea</taxon>
        <taxon>Aphididae</taxon>
        <taxon>Aphidini</taxon>
        <taxon>Aphis</taxon>
        <taxon>Aphis</taxon>
    </lineage>
</organism>
<comment type="subunit">
    <text evidence="1">Homodimer.</text>
</comment>
<protein>
    <recommendedName>
        <fullName evidence="2">methenyltetrahydrofolate cyclohydrolase</fullName>
        <ecNumber evidence="2">3.5.4.9</ecNumber>
    </recommendedName>
</protein>
<dbReference type="SUPFAM" id="SSF53223">
    <property type="entry name" value="Aminoacid dehydrogenase-like, N-terminal domain"/>
    <property type="match status" value="1"/>
</dbReference>
<feature type="domain" description="Tetrahydrofolate dehydrogenase/cyclohydrolase NAD(P)-binding" evidence="10">
    <location>
        <begin position="172"/>
        <end position="329"/>
    </location>
</feature>
<keyword evidence="5" id="KW-0560">Oxidoreductase</keyword>
<dbReference type="GO" id="GO:0004488">
    <property type="term" value="F:methylenetetrahydrofolate dehydrogenase (NADP+) activity"/>
    <property type="evidence" value="ECO:0007669"/>
    <property type="project" value="InterPro"/>
</dbReference>
<dbReference type="InterPro" id="IPR020630">
    <property type="entry name" value="THF_DH/CycHdrlase_cat_dom"/>
</dbReference>
<dbReference type="InterPro" id="IPR020631">
    <property type="entry name" value="THF_DH/CycHdrlase_NAD-bd_dom"/>
</dbReference>
<keyword evidence="4 11" id="KW-0378">Hydrolase</keyword>
<feature type="chain" id="PRO_5026257969" description="methenyltetrahydrofolate cyclohydrolase" evidence="8">
    <location>
        <begin position="20"/>
        <end position="350"/>
    </location>
</feature>
<dbReference type="CDD" id="cd01080">
    <property type="entry name" value="NAD_bind_m-THF_DH_Cyclohyd"/>
    <property type="match status" value="1"/>
</dbReference>
<sequence>MKLISLFIIFLRFFKFSRKKYDTILKIIFFFRFKATVIDGKSIANTILNELRQETQEWVLKGNRAPSLVAVLVGQNPASKIYVSNKMKAAKVVGIETKTMKFSASTSENELLACIKSLNHDENVDGILVQLPLPDHITERTLCNAVAPHKDVDGFNIVNIGRFCLDMQCLGPCTPLGVHELIRRTGIPTFGKNAVVCGRSKNVGMPISMLLHADNAGETSAMDATTTICHRYTPPDQLALFTKTADIIVSAAGVPNLIRADMIKPGAAIIDVGITRVEDPKTSKSYLVGDVDYEKVKEVAGYITPVPGGVGPMTVAMLMRNTIAAAKKAVIYNILDPGAVIYKQASQIKP</sequence>
<dbReference type="Gene3D" id="3.40.50.10860">
    <property type="entry name" value="Leucine Dehydrogenase, chain A, domain 1"/>
    <property type="match status" value="1"/>
</dbReference>
<dbReference type="HAMAP" id="MF_01576">
    <property type="entry name" value="THF_DHG_CYH"/>
    <property type="match status" value="1"/>
</dbReference>
<dbReference type="AlphaFoldDB" id="A0A6G0YVS1"/>
<dbReference type="Pfam" id="PF00763">
    <property type="entry name" value="THF_DHG_CYH"/>
    <property type="match status" value="1"/>
</dbReference>
<dbReference type="OrthoDB" id="5126881at2759"/>
<keyword evidence="3" id="KW-0554">One-carbon metabolism</keyword>
<evidence type="ECO:0000256" key="7">
    <source>
        <dbReference type="ARBA" id="ARBA00036357"/>
    </source>
</evidence>
<evidence type="ECO:0000256" key="8">
    <source>
        <dbReference type="SAM" id="SignalP"/>
    </source>
</evidence>
<proteinExistence type="inferred from homology"/>
<dbReference type="PRINTS" id="PR00085">
    <property type="entry name" value="THFDHDRGNASE"/>
</dbReference>
<dbReference type="PANTHER" id="PTHR48099">
    <property type="entry name" value="C-1-TETRAHYDROFOLATE SYNTHASE, CYTOPLASMIC-RELATED"/>
    <property type="match status" value="1"/>
</dbReference>
<evidence type="ECO:0000256" key="1">
    <source>
        <dbReference type="ARBA" id="ARBA00011738"/>
    </source>
</evidence>